<sequence length="280" mass="29725">MLQIMINKRFLPGAVVISLLYLTGCGQTNSNSASVSPTVTSSPVASAQPDTVTPVSQTSPTTSPDKAGKQLAPGKYCYAAKTKTLDATAEINIGAANNISGTVQATIQNPAASYYSSYNQTLIGELAADKAKLNIVTQIEEDTQNTQETWTITESKLNTGRETFTKANCTTATAEKETTGARKPVRVNFASGANSTTIKQSVIRGERDTYLLGAKQGQQMNLKITSLENNAVFDVIAPDGKTIKQEATTWSGKLPANGDYQIVVGGTRGNATYELTVEIK</sequence>
<organism evidence="2 3">
    <name type="scientific">Dulcicalothrix desertica PCC 7102</name>
    <dbReference type="NCBI Taxonomy" id="232991"/>
    <lineage>
        <taxon>Bacteria</taxon>
        <taxon>Bacillati</taxon>
        <taxon>Cyanobacteriota</taxon>
        <taxon>Cyanophyceae</taxon>
        <taxon>Nostocales</taxon>
        <taxon>Calotrichaceae</taxon>
        <taxon>Dulcicalothrix</taxon>
    </lineage>
</organism>
<name>A0A3S1AMF9_9CYAN</name>
<feature type="compositionally biased region" description="Low complexity" evidence="1">
    <location>
        <begin position="32"/>
        <end position="65"/>
    </location>
</feature>
<gene>
    <name evidence="2" type="ORF">DSM106972_045130</name>
</gene>
<protein>
    <submittedName>
        <fullName evidence="2">Uncharacterized protein</fullName>
    </submittedName>
</protein>
<proteinExistence type="predicted"/>
<feature type="region of interest" description="Disordered" evidence="1">
    <location>
        <begin position="32"/>
        <end position="68"/>
    </location>
</feature>
<reference evidence="2" key="1">
    <citation type="submission" date="2018-12" db="EMBL/GenBank/DDBJ databases">
        <authorList>
            <person name="Will S."/>
            <person name="Neumann-Schaal M."/>
            <person name="Henke P."/>
        </authorList>
    </citation>
    <scope>NUCLEOTIDE SEQUENCE</scope>
    <source>
        <strain evidence="2">PCC 7102</strain>
    </source>
</reference>
<dbReference type="EMBL" id="RSCL01000011">
    <property type="protein sequence ID" value="RUT04285.1"/>
    <property type="molecule type" value="Genomic_DNA"/>
</dbReference>
<dbReference type="Proteomes" id="UP000271624">
    <property type="component" value="Unassembled WGS sequence"/>
</dbReference>
<keyword evidence="3" id="KW-1185">Reference proteome</keyword>
<dbReference type="AlphaFoldDB" id="A0A3S1AMF9"/>
<evidence type="ECO:0000313" key="2">
    <source>
        <dbReference type="EMBL" id="RUT04285.1"/>
    </source>
</evidence>
<reference evidence="2" key="2">
    <citation type="journal article" date="2019" name="Genome Biol. Evol.">
        <title>Day and night: Metabolic profiles and evolutionary relationships of six axenic non-marine cyanobacteria.</title>
        <authorList>
            <person name="Will S.E."/>
            <person name="Henke P."/>
            <person name="Boedeker C."/>
            <person name="Huang S."/>
            <person name="Brinkmann H."/>
            <person name="Rohde M."/>
            <person name="Jarek M."/>
            <person name="Friedl T."/>
            <person name="Seufert S."/>
            <person name="Schumacher M."/>
            <person name="Overmann J."/>
            <person name="Neumann-Schaal M."/>
            <person name="Petersen J."/>
        </authorList>
    </citation>
    <scope>NUCLEOTIDE SEQUENCE [LARGE SCALE GENOMIC DNA]</scope>
    <source>
        <strain evidence="2">PCC 7102</strain>
    </source>
</reference>
<accession>A0A3S1AMF9</accession>
<dbReference type="OrthoDB" id="574544at2"/>
<comment type="caution">
    <text evidence="2">The sequence shown here is derived from an EMBL/GenBank/DDBJ whole genome shotgun (WGS) entry which is preliminary data.</text>
</comment>
<evidence type="ECO:0000256" key="1">
    <source>
        <dbReference type="SAM" id="MobiDB-lite"/>
    </source>
</evidence>
<dbReference type="Gene3D" id="2.60.120.380">
    <property type="match status" value="1"/>
</dbReference>
<evidence type="ECO:0000313" key="3">
    <source>
        <dbReference type="Proteomes" id="UP000271624"/>
    </source>
</evidence>